<gene>
    <name evidence="1" type="ORF">NE863_11445</name>
</gene>
<dbReference type="EMBL" id="CP098807">
    <property type="protein sequence ID" value="USJ21931.1"/>
    <property type="molecule type" value="Genomic_DNA"/>
</dbReference>
<evidence type="ECO:0000313" key="1">
    <source>
        <dbReference type="EMBL" id="USJ21931.1"/>
    </source>
</evidence>
<name>A0A9Q8Y4U6_ENSAD</name>
<dbReference type="Proteomes" id="UP001055460">
    <property type="component" value="Chromosome"/>
</dbReference>
<reference evidence="1" key="1">
    <citation type="submission" date="2022-06" db="EMBL/GenBank/DDBJ databases">
        <title>Physiological and biochemical characterization and genomic elucidation of a strain of the genus Ensifer adhaerens M8 that combines arsenic oxidation and chromium reduction.</title>
        <authorList>
            <person name="Li X."/>
            <person name="Yu c."/>
        </authorList>
    </citation>
    <scope>NUCLEOTIDE SEQUENCE</scope>
    <source>
        <strain evidence="1">M8</strain>
    </source>
</reference>
<dbReference type="RefSeq" id="WP_060515904.1">
    <property type="nucleotide sequence ID" value="NZ_CP084486.1"/>
</dbReference>
<accession>A0A9Q8Y4U6</accession>
<proteinExistence type="predicted"/>
<dbReference type="AlphaFoldDB" id="A0A9Q8Y4U6"/>
<dbReference type="OrthoDB" id="8399830at2"/>
<protein>
    <submittedName>
        <fullName evidence="1">Uncharacterized protein</fullName>
    </submittedName>
</protein>
<evidence type="ECO:0000313" key="2">
    <source>
        <dbReference type="Proteomes" id="UP001055460"/>
    </source>
</evidence>
<sequence>MLHPQVRFSPSNIAALKKSLRDRYPHIKSSHLDEAIAASFGFKSHAALRPALLQVGNHARLIVITDHMLLLLRLEELGYRDIDAGDLRHLMWDIKFPDHWYDQHLEKAVTKRRRPTAANSQ</sequence>
<organism evidence="1 2">
    <name type="scientific">Ensifer adhaerens</name>
    <name type="common">Sinorhizobium morelense</name>
    <dbReference type="NCBI Taxonomy" id="106592"/>
    <lineage>
        <taxon>Bacteria</taxon>
        <taxon>Pseudomonadati</taxon>
        <taxon>Pseudomonadota</taxon>
        <taxon>Alphaproteobacteria</taxon>
        <taxon>Hyphomicrobiales</taxon>
        <taxon>Rhizobiaceae</taxon>
        <taxon>Sinorhizobium/Ensifer group</taxon>
        <taxon>Ensifer</taxon>
    </lineage>
</organism>